<protein>
    <recommendedName>
        <fullName evidence="10">tRNA 5-methylaminomethyl-2-thiouridine biosynthesis bifunctional protein MnmC</fullName>
        <shortName evidence="10">tRNA mnm(5)s(2)U biosynthesis bifunctional protein</shortName>
    </recommendedName>
    <domain>
        <recommendedName>
            <fullName evidence="10">tRNA (mnm(5)s(2)U34)-methyltransferase</fullName>
            <ecNumber evidence="10">2.1.1.61</ecNumber>
        </recommendedName>
    </domain>
    <domain>
        <recommendedName>
            <fullName evidence="10">FAD-dependent cmnm(5)s(2)U34 oxidoreductase</fullName>
            <ecNumber evidence="10">1.5.-.-</ecNumber>
        </recommendedName>
    </domain>
</protein>
<evidence type="ECO:0000313" key="13">
    <source>
        <dbReference type="EMBL" id="KGQ71084.1"/>
    </source>
</evidence>
<dbReference type="NCBIfam" id="NF002484">
    <property type="entry name" value="PRK01747.1-5"/>
    <property type="match status" value="1"/>
</dbReference>
<name>A0A0A3BC08_9PAST</name>
<evidence type="ECO:0000256" key="3">
    <source>
        <dbReference type="ARBA" id="ARBA00022630"/>
    </source>
</evidence>
<dbReference type="RefSeq" id="WP_034612901.1">
    <property type="nucleotide sequence ID" value="NZ_JSUM01000003.1"/>
</dbReference>
<dbReference type="NCBIfam" id="NF033855">
    <property type="entry name" value="tRNA_MNMC2"/>
    <property type="match status" value="1"/>
</dbReference>
<dbReference type="Pfam" id="PF05430">
    <property type="entry name" value="Methyltransf_30"/>
    <property type="match status" value="1"/>
</dbReference>
<dbReference type="GO" id="GO:0002098">
    <property type="term" value="P:tRNA wobble uridine modification"/>
    <property type="evidence" value="ECO:0007669"/>
    <property type="project" value="TreeGrafter"/>
</dbReference>
<dbReference type="GO" id="GO:0032259">
    <property type="term" value="P:methylation"/>
    <property type="evidence" value="ECO:0007669"/>
    <property type="project" value="UniProtKB-KW"/>
</dbReference>
<dbReference type="GO" id="GO:0016645">
    <property type="term" value="F:oxidoreductase activity, acting on the CH-NH group of donors"/>
    <property type="evidence" value="ECO:0007669"/>
    <property type="project" value="InterPro"/>
</dbReference>
<evidence type="ECO:0000259" key="12">
    <source>
        <dbReference type="Pfam" id="PF05430"/>
    </source>
</evidence>
<dbReference type="Gene3D" id="3.40.50.150">
    <property type="entry name" value="Vaccinia Virus protein VP39"/>
    <property type="match status" value="1"/>
</dbReference>
<keyword evidence="5 10" id="KW-0949">S-adenosyl-L-methionine</keyword>
<evidence type="ECO:0000259" key="11">
    <source>
        <dbReference type="Pfam" id="PF01266"/>
    </source>
</evidence>
<keyword evidence="7 10" id="KW-0274">FAD</keyword>
<dbReference type="InterPro" id="IPR047785">
    <property type="entry name" value="tRNA_MNMC2"/>
</dbReference>
<comment type="catalytic activity">
    <reaction evidence="10">
        <text>5-aminomethyl-2-thiouridine(34) in tRNA + S-adenosyl-L-methionine = 5-methylaminomethyl-2-thiouridine(34) in tRNA + S-adenosyl-L-homocysteine + H(+)</text>
        <dbReference type="Rhea" id="RHEA:19569"/>
        <dbReference type="Rhea" id="RHEA-COMP:10195"/>
        <dbReference type="Rhea" id="RHEA-COMP:10197"/>
        <dbReference type="ChEBI" id="CHEBI:15378"/>
        <dbReference type="ChEBI" id="CHEBI:57856"/>
        <dbReference type="ChEBI" id="CHEBI:59789"/>
        <dbReference type="ChEBI" id="CHEBI:74454"/>
        <dbReference type="ChEBI" id="CHEBI:74455"/>
        <dbReference type="EC" id="2.1.1.61"/>
    </reaction>
</comment>
<feature type="domain" description="MnmC-like methyltransferase" evidence="12">
    <location>
        <begin position="120"/>
        <end position="244"/>
    </location>
</feature>
<evidence type="ECO:0000256" key="6">
    <source>
        <dbReference type="ARBA" id="ARBA00022694"/>
    </source>
</evidence>
<dbReference type="GO" id="GO:0004808">
    <property type="term" value="F:tRNA (5-methylaminomethyl-2-thiouridylate)(34)-methyltransferase activity"/>
    <property type="evidence" value="ECO:0007669"/>
    <property type="project" value="UniProtKB-EC"/>
</dbReference>
<dbReference type="InterPro" id="IPR036188">
    <property type="entry name" value="FAD/NAD-bd_sf"/>
</dbReference>
<feature type="region of interest" description="tRNA (mnm(5)s(2)U34)-methyltransferase" evidence="10">
    <location>
        <begin position="1"/>
        <end position="245"/>
    </location>
</feature>
<evidence type="ECO:0000256" key="4">
    <source>
        <dbReference type="ARBA" id="ARBA00022679"/>
    </source>
</evidence>
<dbReference type="Pfam" id="PF01266">
    <property type="entry name" value="DAO"/>
    <property type="match status" value="1"/>
</dbReference>
<dbReference type="InterPro" id="IPR029063">
    <property type="entry name" value="SAM-dependent_MTases_sf"/>
</dbReference>
<feature type="domain" description="FAD dependent oxidoreductase" evidence="11">
    <location>
        <begin position="268"/>
        <end position="638"/>
    </location>
</feature>
<dbReference type="OrthoDB" id="9786494at2"/>
<feature type="region of interest" description="FAD-dependent cmnm(5)s(2)U34 oxidoreductase" evidence="10">
    <location>
        <begin position="272"/>
        <end position="676"/>
    </location>
</feature>
<organism evidence="13 14">
    <name type="scientific">Chelonobacter oris</name>
    <dbReference type="NCBI Taxonomy" id="505317"/>
    <lineage>
        <taxon>Bacteria</taxon>
        <taxon>Pseudomonadati</taxon>
        <taxon>Pseudomonadota</taxon>
        <taxon>Gammaproteobacteria</taxon>
        <taxon>Pasteurellales</taxon>
        <taxon>Pasteurellaceae</taxon>
        <taxon>Chelonobacter</taxon>
    </lineage>
</organism>
<keyword evidence="2 10" id="KW-0489">Methyltransferase</keyword>
<comment type="cofactor">
    <cofactor evidence="10">
        <name>FAD</name>
        <dbReference type="ChEBI" id="CHEBI:57692"/>
    </cofactor>
</comment>
<sequence>MTNNKLTTDYAELNFNADNTPVSLQFDDIYFSVQDGLAESRYVFLEGNQLSARWRQHTQPHFVIAESGFGSGLNFFACALLFHQFRRQNPAHPLQRLYFLSFEKYPLTVSQLQQAHRTYPEFEALSKRLCRHYPFRLNGCHRLHFDEIHLDLWFGDIQHNLPQLGDYMRQKIDAWFLDGFAPNKNPQMWNDALYQAMFRYSKSGATFATFTAASAVRRGLQAAGFTVNKQKGFANKREMLCGYKAESGGENIGTPWYQAQSAVGTVQDIAIIGGGVASLFTALSCLRRGLKVTLYCEDPQPALNASGNKQGALYPQLSDDDLRNSRFYGYAFGYARRQLQDFIDQEIPFESDWQGVAICAYSCKVKQKLAHIAAQQWDPDLFHLCSRKTLSRLSGIALNCDGAFIPQGGWLAPQQLVQNGFAHLQKCGLNIHFRQSITALQPTETGWQLTTAQQTRFEHHVVILANGHQITDFKQTEKLPLYPVRGQVSQIPSGKQLKQLKSVLCYDGYLTPADRQQQSHCIGASHVRNSADRTFSLQEQQQNGDKIRQNLDGCDWLQEIDLSDNLARIGVRCSTRERLPIMGCVPHFAQTAEQYRNLFNLRRRRQSIPPAPGYPNLYLIGALGSRGLTSAALLAETMVCQILGEPLPLGEDIVHALNPNRSWIRKLLKGTPLTTP</sequence>
<dbReference type="SUPFAM" id="SSF51905">
    <property type="entry name" value="FAD/NAD(P)-binding domain"/>
    <property type="match status" value="1"/>
</dbReference>
<dbReference type="GO" id="GO:0050660">
    <property type="term" value="F:flavin adenine dinucleotide binding"/>
    <property type="evidence" value="ECO:0007669"/>
    <property type="project" value="UniProtKB-UniRule"/>
</dbReference>
<proteinExistence type="inferred from homology"/>
<evidence type="ECO:0000256" key="10">
    <source>
        <dbReference type="HAMAP-Rule" id="MF_01102"/>
    </source>
</evidence>
<gene>
    <name evidence="10" type="primary">mnmC</name>
    <name evidence="13" type="ORF">OA57_02300</name>
</gene>
<evidence type="ECO:0000256" key="1">
    <source>
        <dbReference type="ARBA" id="ARBA00022490"/>
    </source>
</evidence>
<accession>A0A0A3BC08</accession>
<dbReference type="NCBIfam" id="TIGR03197">
    <property type="entry name" value="MnmC_Cterm"/>
    <property type="match status" value="1"/>
</dbReference>
<comment type="subcellular location">
    <subcellularLocation>
        <location evidence="10">Cytoplasm</location>
    </subcellularLocation>
</comment>
<dbReference type="EMBL" id="JSUM01000003">
    <property type="protein sequence ID" value="KGQ71084.1"/>
    <property type="molecule type" value="Genomic_DNA"/>
</dbReference>
<keyword evidence="3 10" id="KW-0285">Flavoprotein</keyword>
<evidence type="ECO:0000256" key="2">
    <source>
        <dbReference type="ARBA" id="ARBA00022603"/>
    </source>
</evidence>
<keyword evidence="6 10" id="KW-0819">tRNA processing</keyword>
<dbReference type="HAMAP" id="MF_01102">
    <property type="entry name" value="MnmC"/>
    <property type="match status" value="1"/>
</dbReference>
<keyword evidence="8 10" id="KW-0560">Oxidoreductase</keyword>
<dbReference type="GO" id="GO:0005737">
    <property type="term" value="C:cytoplasm"/>
    <property type="evidence" value="ECO:0007669"/>
    <property type="project" value="UniProtKB-SubCell"/>
</dbReference>
<reference evidence="13 14" key="1">
    <citation type="submission" date="2014-11" db="EMBL/GenBank/DDBJ databases">
        <title>Draft genome sequence of Chelonobacter oris 1662T, associated with respiratory disease in Hermann's Tortoises.</title>
        <authorList>
            <person name="Kudirkiene E."/>
            <person name="Hansen M.J."/>
            <person name="Bojesen A.M."/>
        </authorList>
    </citation>
    <scope>NUCLEOTIDE SEQUENCE [LARGE SCALE GENOMIC DNA]</scope>
    <source>
        <strain evidence="13 14">1662</strain>
    </source>
</reference>
<comment type="similarity">
    <text evidence="10">In the N-terminal section; belongs to the methyltransferase superfamily. tRNA (mnm(5)s(2)U34)-methyltransferase family.</text>
</comment>
<dbReference type="Gene3D" id="3.50.50.60">
    <property type="entry name" value="FAD/NAD(P)-binding domain"/>
    <property type="match status" value="1"/>
</dbReference>
<dbReference type="STRING" id="505317.OA57_02300"/>
<dbReference type="InterPro" id="IPR006076">
    <property type="entry name" value="FAD-dep_OxRdtase"/>
</dbReference>
<evidence type="ECO:0000256" key="7">
    <source>
        <dbReference type="ARBA" id="ARBA00022827"/>
    </source>
</evidence>
<evidence type="ECO:0000256" key="9">
    <source>
        <dbReference type="ARBA" id="ARBA00023268"/>
    </source>
</evidence>
<evidence type="ECO:0000256" key="8">
    <source>
        <dbReference type="ARBA" id="ARBA00023002"/>
    </source>
</evidence>
<dbReference type="EC" id="2.1.1.61" evidence="10"/>
<dbReference type="NCBIfam" id="NF002481">
    <property type="entry name" value="PRK01747.1-2"/>
    <property type="match status" value="1"/>
</dbReference>
<dbReference type="PANTHER" id="PTHR13847">
    <property type="entry name" value="SARCOSINE DEHYDROGENASE-RELATED"/>
    <property type="match status" value="1"/>
</dbReference>
<dbReference type="Proteomes" id="UP000030380">
    <property type="component" value="Unassembled WGS sequence"/>
</dbReference>
<keyword evidence="14" id="KW-1185">Reference proteome</keyword>
<comment type="similarity">
    <text evidence="10">In the C-terminal section; belongs to the DAO family.</text>
</comment>
<dbReference type="InterPro" id="IPR008471">
    <property type="entry name" value="MnmC-like_methylTransf"/>
</dbReference>
<keyword evidence="4 10" id="KW-0808">Transferase</keyword>
<dbReference type="Gene3D" id="3.30.9.10">
    <property type="entry name" value="D-Amino Acid Oxidase, subunit A, domain 2"/>
    <property type="match status" value="1"/>
</dbReference>
<dbReference type="InterPro" id="IPR023032">
    <property type="entry name" value="tRNA_MAMT_biosynth_bifunc_MnmC"/>
</dbReference>
<dbReference type="EC" id="1.5.-.-" evidence="10"/>
<evidence type="ECO:0000313" key="14">
    <source>
        <dbReference type="Proteomes" id="UP000030380"/>
    </source>
</evidence>
<keyword evidence="9 10" id="KW-0511">Multifunctional enzyme</keyword>
<dbReference type="InterPro" id="IPR017610">
    <property type="entry name" value="tRNA_S-uridine_synth_MnmC_C"/>
</dbReference>
<keyword evidence="1 10" id="KW-0963">Cytoplasm</keyword>
<dbReference type="AlphaFoldDB" id="A0A0A3BC08"/>
<evidence type="ECO:0000256" key="5">
    <source>
        <dbReference type="ARBA" id="ARBA00022691"/>
    </source>
</evidence>
<comment type="caution">
    <text evidence="13">The sequence shown here is derived from an EMBL/GenBank/DDBJ whole genome shotgun (WGS) entry which is preliminary data.</text>
</comment>
<dbReference type="PANTHER" id="PTHR13847:SF283">
    <property type="entry name" value="TRNA 5-METHYLAMINOMETHYL-2-THIOURIDINE BIOSYNTHESIS BIFUNCTIONAL PROTEIN MNMC"/>
    <property type="match status" value="1"/>
</dbReference>
<dbReference type="FunFam" id="3.40.50.150:FF:000107">
    <property type="entry name" value="tRNA 5-methylaminomethyl-2-thiouridine biosynthesis bifunctional protein MnmC"/>
    <property type="match status" value="1"/>
</dbReference>
<comment type="function">
    <text evidence="10">Catalyzes the last two steps in the biosynthesis of 5-methylaminomethyl-2-thiouridine (mnm(5)s(2)U) at the wobble position (U34) in tRNA. Catalyzes the FAD-dependent demodification of cmnm(5)s(2)U34 to nm(5)s(2)U34, followed by the transfer of a methyl group from S-adenosyl-L-methionine to nm(5)s(2)U34, to form mnm(5)s(2)U34.</text>
</comment>